<name>A0A7W8CWN7_9FIRM</name>
<evidence type="ECO:0000259" key="7">
    <source>
        <dbReference type="SMART" id="SM00226"/>
    </source>
</evidence>
<dbReference type="Pfam" id="PF01451">
    <property type="entry name" value="LMWPc"/>
    <property type="match status" value="1"/>
</dbReference>
<dbReference type="SUPFAM" id="SSF52788">
    <property type="entry name" value="Phosphotyrosine protein phosphatases I"/>
    <property type="match status" value="1"/>
</dbReference>
<accession>A0A7W8CWN7</accession>
<comment type="similarity">
    <text evidence="1">Belongs to the low molecular weight phosphotyrosine protein phosphatase family.</text>
</comment>
<gene>
    <name evidence="8" type="ORF">HNQ47_001002</name>
</gene>
<feature type="active site" description="Nucleophile" evidence="6">
    <location>
        <position position="13"/>
    </location>
</feature>
<dbReference type="PANTHER" id="PTHR11717:SF7">
    <property type="entry name" value="LOW MOLECULAR WEIGHT PHOSPHOTYROSINE PROTEIN PHOSPHATASE"/>
    <property type="match status" value="1"/>
</dbReference>
<dbReference type="EC" id="3.1.3.48" evidence="2"/>
<dbReference type="Gene3D" id="3.40.50.2300">
    <property type="match status" value="1"/>
</dbReference>
<dbReference type="RefSeq" id="WP_183328156.1">
    <property type="nucleotide sequence ID" value="NZ_JACHHK010000003.1"/>
</dbReference>
<protein>
    <recommendedName>
        <fullName evidence="2">protein-tyrosine-phosphatase</fullName>
        <ecNumber evidence="2">3.1.3.48</ecNumber>
    </recommendedName>
</protein>
<evidence type="ECO:0000256" key="2">
    <source>
        <dbReference type="ARBA" id="ARBA00013064"/>
    </source>
</evidence>
<dbReference type="InterPro" id="IPR023485">
    <property type="entry name" value="Ptyr_pPase"/>
</dbReference>
<dbReference type="EMBL" id="JACHHK010000003">
    <property type="protein sequence ID" value="MBB5182982.1"/>
    <property type="molecule type" value="Genomic_DNA"/>
</dbReference>
<dbReference type="InterPro" id="IPR036196">
    <property type="entry name" value="Ptyr_pPase_sf"/>
</dbReference>
<feature type="active site" description="Proton donor" evidence="6">
    <location>
        <position position="118"/>
    </location>
</feature>
<evidence type="ECO:0000256" key="3">
    <source>
        <dbReference type="ARBA" id="ARBA00022801"/>
    </source>
</evidence>
<comment type="caution">
    <text evidence="8">The sequence shown here is derived from an EMBL/GenBank/DDBJ whole genome shotgun (WGS) entry which is preliminary data.</text>
</comment>
<organism evidence="8 9">
    <name type="scientific">Catenisphaera adipataccumulans</name>
    <dbReference type="NCBI Taxonomy" id="700500"/>
    <lineage>
        <taxon>Bacteria</taxon>
        <taxon>Bacillati</taxon>
        <taxon>Bacillota</taxon>
        <taxon>Erysipelotrichia</taxon>
        <taxon>Erysipelotrichales</taxon>
        <taxon>Erysipelotrichaceae</taxon>
        <taxon>Catenisphaera</taxon>
    </lineage>
</organism>
<feature type="active site" description="Nucleophile" evidence="6">
    <location>
        <position position="7"/>
    </location>
</feature>
<evidence type="ECO:0000313" key="9">
    <source>
        <dbReference type="Proteomes" id="UP000539953"/>
    </source>
</evidence>
<dbReference type="PRINTS" id="PR00719">
    <property type="entry name" value="LMWPTPASE"/>
</dbReference>
<dbReference type="AlphaFoldDB" id="A0A7W8CWN7"/>
<dbReference type="InterPro" id="IPR050438">
    <property type="entry name" value="LMW_PTPase"/>
</dbReference>
<dbReference type="SMART" id="SM00226">
    <property type="entry name" value="LMWPc"/>
    <property type="match status" value="1"/>
</dbReference>
<dbReference type="Proteomes" id="UP000539953">
    <property type="component" value="Unassembled WGS sequence"/>
</dbReference>
<evidence type="ECO:0000256" key="5">
    <source>
        <dbReference type="ARBA" id="ARBA00051722"/>
    </source>
</evidence>
<keyword evidence="9" id="KW-1185">Reference proteome</keyword>
<evidence type="ECO:0000313" key="8">
    <source>
        <dbReference type="EMBL" id="MBB5182982.1"/>
    </source>
</evidence>
<keyword evidence="4" id="KW-0904">Protein phosphatase</keyword>
<keyword evidence="3 8" id="KW-0378">Hydrolase</keyword>
<comment type="catalytic activity">
    <reaction evidence="5">
        <text>O-phospho-L-tyrosyl-[protein] + H2O = L-tyrosyl-[protein] + phosphate</text>
        <dbReference type="Rhea" id="RHEA:10684"/>
        <dbReference type="Rhea" id="RHEA-COMP:10136"/>
        <dbReference type="Rhea" id="RHEA-COMP:20101"/>
        <dbReference type="ChEBI" id="CHEBI:15377"/>
        <dbReference type="ChEBI" id="CHEBI:43474"/>
        <dbReference type="ChEBI" id="CHEBI:46858"/>
        <dbReference type="ChEBI" id="CHEBI:61978"/>
        <dbReference type="EC" id="3.1.3.48"/>
    </reaction>
</comment>
<dbReference type="CDD" id="cd16343">
    <property type="entry name" value="LMWPTP"/>
    <property type="match status" value="1"/>
</dbReference>
<dbReference type="PANTHER" id="PTHR11717">
    <property type="entry name" value="LOW MOLECULAR WEIGHT PROTEIN TYROSINE PHOSPHATASE"/>
    <property type="match status" value="1"/>
</dbReference>
<feature type="domain" description="Phosphotyrosine protein phosphatase I" evidence="7">
    <location>
        <begin position="1"/>
        <end position="142"/>
    </location>
</feature>
<dbReference type="InterPro" id="IPR017867">
    <property type="entry name" value="Tyr_phospatase_low_mol_wt"/>
</dbReference>
<evidence type="ECO:0000256" key="4">
    <source>
        <dbReference type="ARBA" id="ARBA00022912"/>
    </source>
</evidence>
<proteinExistence type="inferred from homology"/>
<dbReference type="GO" id="GO:0004725">
    <property type="term" value="F:protein tyrosine phosphatase activity"/>
    <property type="evidence" value="ECO:0007669"/>
    <property type="project" value="UniProtKB-EC"/>
</dbReference>
<evidence type="ECO:0000256" key="1">
    <source>
        <dbReference type="ARBA" id="ARBA00011063"/>
    </source>
</evidence>
<evidence type="ECO:0000256" key="6">
    <source>
        <dbReference type="PIRSR" id="PIRSR617867-1"/>
    </source>
</evidence>
<sequence>MKILFVCHGNICRSPMSEFVLKDMVRREGIADQFEIASAATTREEIGNDMYPPAKRKLREEGIPFTHRQARIMTRQDYAHFDYIIYMDRENRYDLDWFTHHDPDHKVYPLLSDRSVADPWYTDDFNTTYRDIIEGCTQWLQRWKEELQ</sequence>
<reference evidence="8 9" key="1">
    <citation type="submission" date="2020-08" db="EMBL/GenBank/DDBJ databases">
        <title>Genomic Encyclopedia of Type Strains, Phase IV (KMG-IV): sequencing the most valuable type-strain genomes for metagenomic binning, comparative biology and taxonomic classification.</title>
        <authorList>
            <person name="Goeker M."/>
        </authorList>
    </citation>
    <scope>NUCLEOTIDE SEQUENCE [LARGE SCALE GENOMIC DNA]</scope>
    <source>
        <strain evidence="8 9">DSM 25799</strain>
    </source>
</reference>